<feature type="non-terminal residue" evidence="1">
    <location>
        <position position="1"/>
    </location>
</feature>
<proteinExistence type="predicted"/>
<protein>
    <submittedName>
        <fullName evidence="1">Uncharacterized protein</fullName>
    </submittedName>
</protein>
<comment type="caution">
    <text evidence="1">The sequence shown here is derived from an EMBL/GenBank/DDBJ whole genome shotgun (WGS) entry which is preliminary data.</text>
</comment>
<evidence type="ECO:0000313" key="1">
    <source>
        <dbReference type="EMBL" id="KKM67244.1"/>
    </source>
</evidence>
<accession>A0A0F9JBQ0</accession>
<name>A0A0F9JBQ0_9ZZZZ</name>
<sequence>FSPEVVYNYSDLTLITLTDQIRNETGLTPEQLNSSFHKSWQKIKEASIEQLVFEQIVHYITTYGFEFFGIYDESTVYIPKEKLEIPEVDIDGFKFVVIKGYKKAEIKEKVLDLLKSGIALHEDTIKDVVEIAKYAEVDQENIDDIKNKEVKIALCDHLKLFPENPTEFLRYVIYKSIGKTLLIKDMATIALLKETAFDREISGLFKKYKKKYGLEKLSSIFYRFKPIFLAFKTDRNMKPIINKLRKLAIKHHKPMKSDYLNDVTAMIKRNETINKKVLWEHLDNANPFRKIRLAYALNYRTGNAESIIYKIRNGKGWAETFDFGNSAKAKQTLGIVLDSLVGDIRNNVEGKKIFIPDYIKYALPATEKQFTGNFPSGTCVTVDKDMVFGVHWNNVDHSRIDLDLSLMSPETGKIGWDSSYRTDDRSILFSGDMTDAHGENGATELFYVKRKLKEEFIMFLNYYNYNESVEVPYSIIVAKEKAGNFKKNYMVNPNNVKAIAKTKMTERQKILGLLVTTTKECRFYFSEVSVGRSITASDSEHAENSRKYLVNFYRNAISLNDLLIKAGAIIVQDEDEHDIDLSPENLEKDSIIKLLV</sequence>
<organism evidence="1">
    <name type="scientific">marine sediment metagenome</name>
    <dbReference type="NCBI Taxonomy" id="412755"/>
    <lineage>
        <taxon>unclassified sequences</taxon>
        <taxon>metagenomes</taxon>
        <taxon>ecological metagenomes</taxon>
    </lineage>
</organism>
<dbReference type="AlphaFoldDB" id="A0A0F9JBQ0"/>
<dbReference type="EMBL" id="LAZR01010382">
    <property type="protein sequence ID" value="KKM67244.1"/>
    <property type="molecule type" value="Genomic_DNA"/>
</dbReference>
<reference evidence="1" key="1">
    <citation type="journal article" date="2015" name="Nature">
        <title>Complex archaea that bridge the gap between prokaryotes and eukaryotes.</title>
        <authorList>
            <person name="Spang A."/>
            <person name="Saw J.H."/>
            <person name="Jorgensen S.L."/>
            <person name="Zaremba-Niedzwiedzka K."/>
            <person name="Martijn J."/>
            <person name="Lind A.E."/>
            <person name="van Eijk R."/>
            <person name="Schleper C."/>
            <person name="Guy L."/>
            <person name="Ettema T.J."/>
        </authorList>
    </citation>
    <scope>NUCLEOTIDE SEQUENCE</scope>
</reference>
<gene>
    <name evidence="1" type="ORF">LCGC14_1473100</name>
</gene>